<dbReference type="RefSeq" id="WP_034570253.1">
    <property type="nucleotide sequence ID" value="NZ_JQBS01000032.1"/>
</dbReference>
<keyword evidence="5" id="KW-0029">Amino-acid transport</keyword>
<dbReference type="PANTHER" id="PTHR42798:SF6">
    <property type="entry name" value="CELL DIVISION ATP-BINDING PROTEIN FTSE"/>
    <property type="match status" value="1"/>
</dbReference>
<dbReference type="InterPro" id="IPR003439">
    <property type="entry name" value="ABC_transporter-like_ATP-bd"/>
</dbReference>
<dbReference type="GO" id="GO:0016887">
    <property type="term" value="F:ATP hydrolysis activity"/>
    <property type="evidence" value="ECO:0007669"/>
    <property type="project" value="InterPro"/>
</dbReference>
<dbReference type="PATRIC" id="fig|1449336.4.peg.1432"/>
<organism evidence="7 8">
    <name type="scientific">Carnobacterium divergens DSM 20623</name>
    <dbReference type="NCBI Taxonomy" id="1449336"/>
    <lineage>
        <taxon>Bacteria</taxon>
        <taxon>Bacillati</taxon>
        <taxon>Bacillota</taxon>
        <taxon>Bacilli</taxon>
        <taxon>Lactobacillales</taxon>
        <taxon>Carnobacteriaceae</taxon>
        <taxon>Carnobacterium</taxon>
    </lineage>
</organism>
<dbReference type="InterPro" id="IPR017911">
    <property type="entry name" value="MacB-like_ATP-bd"/>
</dbReference>
<dbReference type="InterPro" id="IPR017871">
    <property type="entry name" value="ABC_transporter-like_CS"/>
</dbReference>
<name>A0A0R2HUD1_CARDV</name>
<evidence type="ECO:0000259" key="6">
    <source>
        <dbReference type="PROSITE" id="PS50893"/>
    </source>
</evidence>
<keyword evidence="4 7" id="KW-0067">ATP-binding</keyword>
<evidence type="ECO:0000256" key="1">
    <source>
        <dbReference type="ARBA" id="ARBA00005417"/>
    </source>
</evidence>
<dbReference type="InterPro" id="IPR027417">
    <property type="entry name" value="P-loop_NTPase"/>
</dbReference>
<gene>
    <name evidence="7" type="ORF">IV74_GL001402</name>
</gene>
<dbReference type="CDD" id="cd03255">
    <property type="entry name" value="ABC_MJ0796_LolCDE_FtsE"/>
    <property type="match status" value="1"/>
</dbReference>
<evidence type="ECO:0000256" key="5">
    <source>
        <dbReference type="ARBA" id="ARBA00022970"/>
    </source>
</evidence>
<evidence type="ECO:0000256" key="4">
    <source>
        <dbReference type="ARBA" id="ARBA00022840"/>
    </source>
</evidence>
<evidence type="ECO:0000313" key="8">
    <source>
        <dbReference type="Proteomes" id="UP000051658"/>
    </source>
</evidence>
<dbReference type="InterPro" id="IPR003593">
    <property type="entry name" value="AAA+_ATPase"/>
</dbReference>
<dbReference type="GO" id="GO:0098796">
    <property type="term" value="C:membrane protein complex"/>
    <property type="evidence" value="ECO:0007669"/>
    <property type="project" value="UniProtKB-ARBA"/>
</dbReference>
<dbReference type="AlphaFoldDB" id="A0A0R2HUD1"/>
<proteinExistence type="inferred from homology"/>
<keyword evidence="3" id="KW-0547">Nucleotide-binding</keyword>
<dbReference type="GO" id="GO:0006865">
    <property type="term" value="P:amino acid transport"/>
    <property type="evidence" value="ECO:0007669"/>
    <property type="project" value="UniProtKB-KW"/>
</dbReference>
<evidence type="ECO:0000256" key="2">
    <source>
        <dbReference type="ARBA" id="ARBA00022448"/>
    </source>
</evidence>
<dbReference type="Pfam" id="PF00005">
    <property type="entry name" value="ABC_tran"/>
    <property type="match status" value="1"/>
</dbReference>
<reference evidence="7 8" key="1">
    <citation type="journal article" date="2015" name="Genome Announc.">
        <title>Expanding the biotechnology potential of lactobacilli through comparative genomics of 213 strains and associated genera.</title>
        <authorList>
            <person name="Sun Z."/>
            <person name="Harris H.M."/>
            <person name="McCann A."/>
            <person name="Guo C."/>
            <person name="Argimon S."/>
            <person name="Zhang W."/>
            <person name="Yang X."/>
            <person name="Jeffery I.B."/>
            <person name="Cooney J.C."/>
            <person name="Kagawa T.F."/>
            <person name="Liu W."/>
            <person name="Song Y."/>
            <person name="Salvetti E."/>
            <person name="Wrobel A."/>
            <person name="Rasinkangas P."/>
            <person name="Parkhill J."/>
            <person name="Rea M.C."/>
            <person name="O'Sullivan O."/>
            <person name="Ritari J."/>
            <person name="Douillard F.P."/>
            <person name="Paul Ross R."/>
            <person name="Yang R."/>
            <person name="Briner A.E."/>
            <person name="Felis G.E."/>
            <person name="de Vos W.M."/>
            <person name="Barrangou R."/>
            <person name="Klaenhammer T.R."/>
            <person name="Caufield P.W."/>
            <person name="Cui Y."/>
            <person name="Zhang H."/>
            <person name="O'Toole P.W."/>
        </authorList>
    </citation>
    <scope>NUCLEOTIDE SEQUENCE [LARGE SCALE GENOMIC DNA]</scope>
    <source>
        <strain evidence="7 8">DSM 20623</strain>
    </source>
</reference>
<protein>
    <submittedName>
        <fullName evidence="7">Hemin import ATP-binding protein</fullName>
    </submittedName>
</protein>
<dbReference type="GO" id="GO:0022857">
    <property type="term" value="F:transmembrane transporter activity"/>
    <property type="evidence" value="ECO:0007669"/>
    <property type="project" value="UniProtKB-ARBA"/>
</dbReference>
<dbReference type="GO" id="GO:0005524">
    <property type="term" value="F:ATP binding"/>
    <property type="evidence" value="ECO:0007669"/>
    <property type="project" value="UniProtKB-KW"/>
</dbReference>
<dbReference type="FunFam" id="3.40.50.300:FF:000032">
    <property type="entry name" value="Export ABC transporter ATP-binding protein"/>
    <property type="match status" value="1"/>
</dbReference>
<accession>A0A0R2HUD1</accession>
<dbReference type="GeneID" id="89588648"/>
<sequence length="224" mass="24786">MTDKLVLNQISKYYQDGLEQIEVLKNLSLTVKEGEFVAIVGPSGAGKSTFLSIAGALLSPSEGEVRIGNVSLNSLNQKQWTNLRLNSIGFIFQGGNLIPYLTVLDQLLLLPKLSGSKDEHKQRALDLLTDLGLKHRLNQYPDKLSGGEKQRVAIARALMNDPDIILADEPTASLDSQRGYQVVEMIAKEVHKNNKAAVMVTHDERVLELVDRVLRIEDGQLYPV</sequence>
<evidence type="ECO:0000313" key="7">
    <source>
        <dbReference type="EMBL" id="KRN56289.1"/>
    </source>
</evidence>
<dbReference type="PROSITE" id="PS50893">
    <property type="entry name" value="ABC_TRANSPORTER_2"/>
    <property type="match status" value="1"/>
</dbReference>
<dbReference type="EMBL" id="JQBS01000032">
    <property type="protein sequence ID" value="KRN56289.1"/>
    <property type="molecule type" value="Genomic_DNA"/>
</dbReference>
<comment type="similarity">
    <text evidence="1">Belongs to the ABC transporter superfamily.</text>
</comment>
<dbReference type="SUPFAM" id="SSF52540">
    <property type="entry name" value="P-loop containing nucleoside triphosphate hydrolases"/>
    <property type="match status" value="1"/>
</dbReference>
<comment type="caution">
    <text evidence="7">The sequence shown here is derived from an EMBL/GenBank/DDBJ whole genome shotgun (WGS) entry which is preliminary data.</text>
</comment>
<keyword evidence="2" id="KW-0813">Transport</keyword>
<keyword evidence="8" id="KW-1185">Reference proteome</keyword>
<dbReference type="Proteomes" id="UP000051658">
    <property type="component" value="Unassembled WGS sequence"/>
</dbReference>
<dbReference type="PANTHER" id="PTHR42798">
    <property type="entry name" value="LIPOPROTEIN-RELEASING SYSTEM ATP-BINDING PROTEIN LOLD"/>
    <property type="match status" value="1"/>
</dbReference>
<feature type="domain" description="ABC transporter" evidence="6">
    <location>
        <begin position="5"/>
        <end position="224"/>
    </location>
</feature>
<dbReference type="SMART" id="SM00382">
    <property type="entry name" value="AAA"/>
    <property type="match status" value="1"/>
</dbReference>
<dbReference type="eggNOG" id="COG1136">
    <property type="taxonomic scope" value="Bacteria"/>
</dbReference>
<evidence type="ECO:0000256" key="3">
    <source>
        <dbReference type="ARBA" id="ARBA00022741"/>
    </source>
</evidence>
<dbReference type="Gene3D" id="3.40.50.300">
    <property type="entry name" value="P-loop containing nucleotide triphosphate hydrolases"/>
    <property type="match status" value="1"/>
</dbReference>
<dbReference type="PROSITE" id="PS00211">
    <property type="entry name" value="ABC_TRANSPORTER_1"/>
    <property type="match status" value="1"/>
</dbReference>